<dbReference type="Gene3D" id="3.20.20.190">
    <property type="entry name" value="Phosphatidylinositol (PI) phosphodiesterase"/>
    <property type="match status" value="1"/>
</dbReference>
<feature type="domain" description="GP-PDE" evidence="1">
    <location>
        <begin position="39"/>
        <end position="282"/>
    </location>
</feature>
<evidence type="ECO:0000313" key="3">
    <source>
        <dbReference type="Proteomes" id="UP001175228"/>
    </source>
</evidence>
<reference evidence="2" key="1">
    <citation type="submission" date="2023-06" db="EMBL/GenBank/DDBJ databases">
        <authorList>
            <consortium name="Lawrence Berkeley National Laboratory"/>
            <person name="Ahrendt S."/>
            <person name="Sahu N."/>
            <person name="Indic B."/>
            <person name="Wong-Bajracharya J."/>
            <person name="Merenyi Z."/>
            <person name="Ke H.-M."/>
            <person name="Monk M."/>
            <person name="Kocsube S."/>
            <person name="Drula E."/>
            <person name="Lipzen A."/>
            <person name="Balint B."/>
            <person name="Henrissat B."/>
            <person name="Andreopoulos B."/>
            <person name="Martin F.M."/>
            <person name="Harder C.B."/>
            <person name="Rigling D."/>
            <person name="Ford K.L."/>
            <person name="Foster G.D."/>
            <person name="Pangilinan J."/>
            <person name="Papanicolaou A."/>
            <person name="Barry K."/>
            <person name="LaButti K."/>
            <person name="Viragh M."/>
            <person name="Koriabine M."/>
            <person name="Yan M."/>
            <person name="Riley R."/>
            <person name="Champramary S."/>
            <person name="Plett K.L."/>
            <person name="Tsai I.J."/>
            <person name="Slot J."/>
            <person name="Sipos G."/>
            <person name="Plett J."/>
            <person name="Nagy L.G."/>
            <person name="Grigoriev I.V."/>
        </authorList>
    </citation>
    <scope>NUCLEOTIDE SEQUENCE</scope>
    <source>
        <strain evidence="2">HWK02</strain>
    </source>
</reference>
<protein>
    <submittedName>
        <fullName evidence="2">PLC-like phosphodiesterase</fullName>
    </submittedName>
</protein>
<dbReference type="Pfam" id="PF03009">
    <property type="entry name" value="GDPD"/>
    <property type="match status" value="1"/>
</dbReference>
<dbReference type="InterPro" id="IPR017946">
    <property type="entry name" value="PLC-like_Pdiesterase_TIM-brl"/>
</dbReference>
<evidence type="ECO:0000259" key="1">
    <source>
        <dbReference type="PROSITE" id="PS51704"/>
    </source>
</evidence>
<organism evidence="2 3">
    <name type="scientific">Armillaria luteobubalina</name>
    <dbReference type="NCBI Taxonomy" id="153913"/>
    <lineage>
        <taxon>Eukaryota</taxon>
        <taxon>Fungi</taxon>
        <taxon>Dikarya</taxon>
        <taxon>Basidiomycota</taxon>
        <taxon>Agaricomycotina</taxon>
        <taxon>Agaricomycetes</taxon>
        <taxon>Agaricomycetidae</taxon>
        <taxon>Agaricales</taxon>
        <taxon>Marasmiineae</taxon>
        <taxon>Physalacriaceae</taxon>
        <taxon>Armillaria</taxon>
    </lineage>
</organism>
<dbReference type="AlphaFoldDB" id="A0AA39QAY9"/>
<sequence>MRLTIKRPGPWGVIIFSPRFFDSLPRLRRPVMNQPRALPECWGHRGASAAFPENTLASFEAAIRDGAEGIESDVHVSLDNVVVMFHDPDLQRTTDSIGKIKERRWYGEDGMEHVRTRKVPAQAIPTFAETVALLMKPENLHVKFNVDVKPQNDPERLFKLMNEIISSQPDWEVNLAPRILLGLWHPRFLSHAKALLPYCRRSHIGESLYLSRKYFWDDCEVFSVRFGVLTSADGQKFREECKTANKKIMVWTVNNPEHMMEAVRWGVASILTDVTKTWLDLRTGLQADYDKIGAQYGRGFLWTTPYYYTPFLKFLGFASQKRLEGLAGPFDQFAMPATIKGAA</sequence>
<dbReference type="GO" id="GO:0008081">
    <property type="term" value="F:phosphoric diester hydrolase activity"/>
    <property type="evidence" value="ECO:0007669"/>
    <property type="project" value="InterPro"/>
</dbReference>
<dbReference type="EMBL" id="JAUEPU010000009">
    <property type="protein sequence ID" value="KAK0499548.1"/>
    <property type="molecule type" value="Genomic_DNA"/>
</dbReference>
<dbReference type="GO" id="GO:0006629">
    <property type="term" value="P:lipid metabolic process"/>
    <property type="evidence" value="ECO:0007669"/>
    <property type="project" value="InterPro"/>
</dbReference>
<name>A0AA39QAY9_9AGAR</name>
<proteinExistence type="predicted"/>
<gene>
    <name evidence="2" type="ORF">EDD18DRAFT_1151625</name>
</gene>
<dbReference type="Proteomes" id="UP001175228">
    <property type="component" value="Unassembled WGS sequence"/>
</dbReference>
<comment type="caution">
    <text evidence="2">The sequence shown here is derived from an EMBL/GenBank/DDBJ whole genome shotgun (WGS) entry which is preliminary data.</text>
</comment>
<dbReference type="InterPro" id="IPR030395">
    <property type="entry name" value="GP_PDE_dom"/>
</dbReference>
<accession>A0AA39QAY9</accession>
<keyword evidence="3" id="KW-1185">Reference proteome</keyword>
<dbReference type="SUPFAM" id="SSF51695">
    <property type="entry name" value="PLC-like phosphodiesterases"/>
    <property type="match status" value="1"/>
</dbReference>
<dbReference type="CDD" id="cd08570">
    <property type="entry name" value="GDPD_YPL206cp_fungi"/>
    <property type="match status" value="1"/>
</dbReference>
<dbReference type="PANTHER" id="PTHR43805:SF1">
    <property type="entry name" value="GP-PDE DOMAIN-CONTAINING PROTEIN"/>
    <property type="match status" value="1"/>
</dbReference>
<evidence type="ECO:0000313" key="2">
    <source>
        <dbReference type="EMBL" id="KAK0499548.1"/>
    </source>
</evidence>
<dbReference type="PANTHER" id="PTHR43805">
    <property type="entry name" value="GLYCEROPHOSPHORYL DIESTER PHOSPHODIESTERASE"/>
    <property type="match status" value="1"/>
</dbReference>
<dbReference type="PROSITE" id="PS51704">
    <property type="entry name" value="GP_PDE"/>
    <property type="match status" value="1"/>
</dbReference>